<proteinExistence type="predicted"/>
<accession>A0ABX0J7H7</accession>
<keyword evidence="3" id="KW-1185">Reference proteome</keyword>
<comment type="caution">
    <text evidence="2">The sequence shown here is derived from an EMBL/GenBank/DDBJ whole genome shotgun (WGS) entry which is preliminary data.</text>
</comment>
<dbReference type="Proteomes" id="UP001165962">
    <property type="component" value="Unassembled WGS sequence"/>
</dbReference>
<dbReference type="SUPFAM" id="SSF49785">
    <property type="entry name" value="Galactose-binding domain-like"/>
    <property type="match status" value="1"/>
</dbReference>
<organism evidence="2 3">
    <name type="scientific">Paenibacillus agricola</name>
    <dbReference type="NCBI Taxonomy" id="2716264"/>
    <lineage>
        <taxon>Bacteria</taxon>
        <taxon>Bacillati</taxon>
        <taxon>Bacillota</taxon>
        <taxon>Bacilli</taxon>
        <taxon>Bacillales</taxon>
        <taxon>Paenibacillaceae</taxon>
        <taxon>Paenibacillus</taxon>
    </lineage>
</organism>
<sequence>MINERGSNNWLLSLVIVAILLSMFAISTKAFAVNEPNLALNLSGTGFPEITASYTCGCDSVWSVVNHTFSYNTQDHDRWTSYYSGTATDWLAIDFGSVQSFNQVKLYIFNDGGGVRSPESYLIQYWNGSAWIEPTNQIRTPTLPAAAVMTEATPENTLNIADFDTVRSSQLRVVFTHKSNSASGLSELEVFLHQSVDESTATAMITQIEQLPASSEVALSDKTAIVAARTAYTNLTPSQKSLVTNLSKLTAAETAITTLETALLPKFTDISVLSAFSNAAGDTITLTLSSVIDVTYHLQTSRFHVTANTAPITLSNADYEVTDSSHRTLKLTFSTPLLLDETEVALSIQSGVLKTSNNEINHAVAFIPVITFKQLDLSLDQRIGVDDLVQLFSSPALQIDVNQDGAFDQVDVSLLLDQVSVYLK</sequence>
<dbReference type="InterPro" id="IPR008979">
    <property type="entry name" value="Galactose-bd-like_sf"/>
</dbReference>
<evidence type="ECO:0000259" key="1">
    <source>
        <dbReference type="PROSITE" id="PS50022"/>
    </source>
</evidence>
<dbReference type="EMBL" id="JAAOIW010000003">
    <property type="protein sequence ID" value="NHN29981.1"/>
    <property type="molecule type" value="Genomic_DNA"/>
</dbReference>
<protein>
    <submittedName>
        <fullName evidence="2">Discoidin domain-containing protein</fullName>
    </submittedName>
</protein>
<evidence type="ECO:0000313" key="2">
    <source>
        <dbReference type="EMBL" id="NHN29981.1"/>
    </source>
</evidence>
<dbReference type="Gene3D" id="2.60.120.260">
    <property type="entry name" value="Galactose-binding domain-like"/>
    <property type="match status" value="1"/>
</dbReference>
<dbReference type="PROSITE" id="PS50022">
    <property type="entry name" value="FA58C_3"/>
    <property type="match status" value="1"/>
</dbReference>
<dbReference type="Pfam" id="PF00754">
    <property type="entry name" value="F5_F8_type_C"/>
    <property type="match status" value="1"/>
</dbReference>
<gene>
    <name evidence="2" type="ORF">G9U52_09060</name>
</gene>
<name>A0ABX0J7H7_9BACL</name>
<reference evidence="2" key="1">
    <citation type="submission" date="2020-03" db="EMBL/GenBank/DDBJ databases">
        <title>Draft sequencing of Paenibacilllus sp. S3N08.</title>
        <authorList>
            <person name="Kim D.-U."/>
        </authorList>
    </citation>
    <scope>NUCLEOTIDE SEQUENCE</scope>
    <source>
        <strain evidence="2">S3N08</strain>
    </source>
</reference>
<feature type="domain" description="F5/8 type C" evidence="1">
    <location>
        <begin position="33"/>
        <end position="193"/>
    </location>
</feature>
<evidence type="ECO:0000313" key="3">
    <source>
        <dbReference type="Proteomes" id="UP001165962"/>
    </source>
</evidence>
<dbReference type="RefSeq" id="WP_166148597.1">
    <property type="nucleotide sequence ID" value="NZ_JAAOIW010000003.1"/>
</dbReference>
<dbReference type="InterPro" id="IPR000421">
    <property type="entry name" value="FA58C"/>
</dbReference>